<dbReference type="Proteomes" id="UP000827768">
    <property type="component" value="Segment"/>
</dbReference>
<dbReference type="EMBL" id="OK040790">
    <property type="protein sequence ID" value="UDL15878.1"/>
    <property type="molecule type" value="Genomic_DNA"/>
</dbReference>
<name>A0AAE8Y7H6_9CAUD</name>
<gene>
    <name evidence="1" type="primary">87</name>
    <name evidence="1" type="ORF">SEA_PUMPERNICKEL_87</name>
</gene>
<evidence type="ECO:0000313" key="1">
    <source>
        <dbReference type="EMBL" id="UDL15878.1"/>
    </source>
</evidence>
<dbReference type="RefSeq" id="YP_010755118.1">
    <property type="nucleotide sequence ID" value="NC_073468.1"/>
</dbReference>
<accession>A0AAE8Y7H6</accession>
<dbReference type="KEGG" id="vg:80019727"/>
<organism evidence="1 2">
    <name type="scientific">Microbacterium phage Pumpernickel</name>
    <dbReference type="NCBI Taxonomy" id="2885983"/>
    <lineage>
        <taxon>Viruses</taxon>
        <taxon>Duplodnaviria</taxon>
        <taxon>Heunggongvirae</taxon>
        <taxon>Uroviricota</taxon>
        <taxon>Caudoviricetes</taxon>
        <taxon>Pumpernickelvirus</taxon>
        <taxon>Pumpernickelvirus pumpernickel</taxon>
    </lineage>
</organism>
<evidence type="ECO:0008006" key="3">
    <source>
        <dbReference type="Google" id="ProtNLM"/>
    </source>
</evidence>
<sequence>MATQDYAAAIQGVAIRVTRLDALGNPLNGPGDSYTTTAFMRVSFTPEYEEGDEITEKSANGAVCVTYKSPDTLKRITMELAICEPDPELTNLLSGGLLLRKNLGSFASPDNKSIGWASPAVGDDPSGNGVAIEAWSRAIKDGKSASVLPYFHWVFPYVKVRQSGDRVIENGLLANTFEGFGLGNDNFGTGPDERWEFPVATDRPYSYARSAWAPTGLAGFYTWHGQLTASVTNKQLTSNVATLTTSVAHQFEAGDQVSVSGVDATFDGNYVILETPSATTFTYAKTAANVTTSVATGSASVAPGPRSVEELDEGATVDDFNVPGNVAFNAEKGIDYIVNSVEDPNT</sequence>
<proteinExistence type="predicted"/>
<reference evidence="1" key="1">
    <citation type="submission" date="2021-09" db="EMBL/GenBank/DDBJ databases">
        <authorList>
            <person name="Andersen S.H."/>
            <person name="Beall E.A."/>
            <person name="Cappelle B."/>
            <person name="Falteisek K.J."/>
            <person name="Fenske B.A."/>
            <person name="Gansluckner N.W."/>
            <person name="Gilbertson S.M."/>
            <person name="Krings K.J."/>
            <person name="Mobeck M."/>
            <person name="Odeku J.O."/>
            <person name="Poncelet M.E."/>
            <person name="Rohr J.R."/>
            <person name="Rolands L."/>
            <person name="Whipple C.D."/>
            <person name="Whipple E.M."/>
            <person name="Spring A.M."/>
            <person name="Klyczek K."/>
            <person name="Garlena R.A."/>
            <person name="Russell D.A."/>
            <person name="Pope W.H."/>
            <person name="Jacobs-Sera D."/>
            <person name="Hatfull G.F."/>
        </authorList>
    </citation>
    <scope>NUCLEOTIDE SEQUENCE</scope>
</reference>
<keyword evidence="2" id="KW-1185">Reference proteome</keyword>
<dbReference type="Gene3D" id="2.40.30.20">
    <property type="match status" value="1"/>
</dbReference>
<protein>
    <recommendedName>
        <fullName evidence="3">Major tail protein</fullName>
    </recommendedName>
</protein>
<evidence type="ECO:0000313" key="2">
    <source>
        <dbReference type="Proteomes" id="UP000827768"/>
    </source>
</evidence>
<dbReference type="GeneID" id="80019727"/>
<dbReference type="InterPro" id="IPR023366">
    <property type="entry name" value="ATP_synth_asu-like_sf"/>
</dbReference>